<dbReference type="EMBL" id="CAJNOQ010002349">
    <property type="protein sequence ID" value="CAF0953535.1"/>
    <property type="molecule type" value="Genomic_DNA"/>
</dbReference>
<feature type="transmembrane region" description="Helical" evidence="1">
    <location>
        <begin position="63"/>
        <end position="82"/>
    </location>
</feature>
<accession>A0A814DGX7</accession>
<evidence type="ECO:0000313" key="4">
    <source>
        <dbReference type="Proteomes" id="UP000663829"/>
    </source>
</evidence>
<feature type="transmembrane region" description="Helical" evidence="1">
    <location>
        <begin position="94"/>
        <end position="117"/>
    </location>
</feature>
<dbReference type="Proteomes" id="UP000663829">
    <property type="component" value="Unassembled WGS sequence"/>
</dbReference>
<name>A0A814DGX7_9BILA</name>
<evidence type="ECO:0000256" key="1">
    <source>
        <dbReference type="SAM" id="Phobius"/>
    </source>
</evidence>
<dbReference type="Proteomes" id="UP000681722">
    <property type="component" value="Unassembled WGS sequence"/>
</dbReference>
<organism evidence="2 4">
    <name type="scientific">Didymodactylos carnosus</name>
    <dbReference type="NCBI Taxonomy" id="1234261"/>
    <lineage>
        <taxon>Eukaryota</taxon>
        <taxon>Metazoa</taxon>
        <taxon>Spiralia</taxon>
        <taxon>Gnathifera</taxon>
        <taxon>Rotifera</taxon>
        <taxon>Eurotatoria</taxon>
        <taxon>Bdelloidea</taxon>
        <taxon>Philodinida</taxon>
        <taxon>Philodinidae</taxon>
        <taxon>Didymodactylos</taxon>
    </lineage>
</organism>
<sequence>TNFNEKRMTDNKSKLLQLWTYISLILMIILCLITIVISSISFRLILHSFERSTITIAADIADILLVIMCLCQIFTSLIVLYANYSYQLNLFIPWIFSTLFLIVFELFHVTYGNIVIYNQLKLNYFLNRLVLFDISFYILKTIIYFLTLVVIISRYKQLVYTLNDDETEIML</sequence>
<reference evidence="2" key="1">
    <citation type="submission" date="2021-02" db="EMBL/GenBank/DDBJ databases">
        <authorList>
            <person name="Nowell W R."/>
        </authorList>
    </citation>
    <scope>NUCLEOTIDE SEQUENCE</scope>
</reference>
<keyword evidence="1" id="KW-0812">Transmembrane</keyword>
<feature type="transmembrane region" description="Helical" evidence="1">
    <location>
        <begin position="18"/>
        <end position="42"/>
    </location>
</feature>
<evidence type="ECO:0000313" key="2">
    <source>
        <dbReference type="EMBL" id="CAF0953535.1"/>
    </source>
</evidence>
<protein>
    <submittedName>
        <fullName evidence="2">Uncharacterized protein</fullName>
    </submittedName>
</protein>
<dbReference type="AlphaFoldDB" id="A0A814DGX7"/>
<keyword evidence="1" id="KW-1133">Transmembrane helix</keyword>
<feature type="transmembrane region" description="Helical" evidence="1">
    <location>
        <begin position="129"/>
        <end position="152"/>
    </location>
</feature>
<feature type="non-terminal residue" evidence="2">
    <location>
        <position position="1"/>
    </location>
</feature>
<comment type="caution">
    <text evidence="2">The sequence shown here is derived from an EMBL/GenBank/DDBJ whole genome shotgun (WGS) entry which is preliminary data.</text>
</comment>
<gene>
    <name evidence="2" type="ORF">GPM918_LOCUS11375</name>
    <name evidence="3" type="ORF">SRO942_LOCUS11374</name>
</gene>
<dbReference type="EMBL" id="CAJOBC010002348">
    <property type="protein sequence ID" value="CAF3728921.1"/>
    <property type="molecule type" value="Genomic_DNA"/>
</dbReference>
<keyword evidence="1" id="KW-0472">Membrane</keyword>
<proteinExistence type="predicted"/>
<keyword evidence="4" id="KW-1185">Reference proteome</keyword>
<evidence type="ECO:0000313" key="3">
    <source>
        <dbReference type="EMBL" id="CAF3728921.1"/>
    </source>
</evidence>